<dbReference type="AlphaFoldDB" id="A0A0G4GIP0"/>
<proteinExistence type="predicted"/>
<accession>A0A0G4GIP0</accession>
<protein>
    <submittedName>
        <fullName evidence="2">Uncharacterized protein</fullName>
    </submittedName>
</protein>
<feature type="compositionally biased region" description="Basic and acidic residues" evidence="1">
    <location>
        <begin position="89"/>
        <end position="101"/>
    </location>
</feature>
<name>A0A0G4GIP0_9ALVE</name>
<feature type="compositionally biased region" description="Basic and acidic residues" evidence="1">
    <location>
        <begin position="118"/>
        <end position="128"/>
    </location>
</feature>
<dbReference type="PhylomeDB" id="A0A0G4GIP0"/>
<feature type="region of interest" description="Disordered" evidence="1">
    <location>
        <begin position="34"/>
        <end position="54"/>
    </location>
</feature>
<feature type="region of interest" description="Disordered" evidence="1">
    <location>
        <begin position="89"/>
        <end position="168"/>
    </location>
</feature>
<evidence type="ECO:0000256" key="1">
    <source>
        <dbReference type="SAM" id="MobiDB-lite"/>
    </source>
</evidence>
<organism evidence="2">
    <name type="scientific">Chromera velia CCMP2878</name>
    <dbReference type="NCBI Taxonomy" id="1169474"/>
    <lineage>
        <taxon>Eukaryota</taxon>
        <taxon>Sar</taxon>
        <taxon>Alveolata</taxon>
        <taxon>Colpodellida</taxon>
        <taxon>Chromeraceae</taxon>
        <taxon>Chromera</taxon>
    </lineage>
</organism>
<dbReference type="VEuPathDB" id="CryptoDB:Cvel_22015"/>
<sequence length="614" mass="68108">MTCWGACALSAFAFLCLLLNNILTILFHHRSPSHTLTVSTPHQQNPRETLTGSVQTPTASDLFAERAESRLVHLEGSVKRLQEEIEELRISTSKSKEHKETPATSSTLSPMPSVRPPSETKERRERPKAPPSASVSEAPPEPALLPKEDPSPPKPKPLQVDTASSDESVVSLQATKGLSGDAPDRYIPLFWVNLGTDTKRREYFEVNQAPWLKEAGFSPERTAAFPVFEPELHDPLEFNTTLSLDCRDPSEHSGMVKGFCEDQMDKHPDLVRIEIQVGRGDPDKKKAGDCAVYSEKGRTGNTAAMISHLLGFRTAFLRGADMLVQAEDDADFQFLQTIAEAAKTAVSSVTGKEGKIEKPHHPLDSPLGIMESSLELADGMRRSVLNGIDKSHGWGTNYVGADAWFVEKAASLQAEFLQKKKVAVGVQLHCRSWRKYWNKQQVQDLRGCKCKETKKGNKVPPLMDLSKTDSVLQMRGHKTWESDNLRGHFFGAAGVVWNRDAIEFITRLYFDVEKLKEGVTSIRLPHRSPEDVHSCYPSQLLLSLPKDPKIAVMANPSVPLSGVNEEMDFISSRLGGNVKKKETVDMKLFSSIVEGFSKHLTDGCVFCKDTKVII</sequence>
<evidence type="ECO:0000313" key="2">
    <source>
        <dbReference type="EMBL" id="CEM29534.1"/>
    </source>
</evidence>
<dbReference type="EMBL" id="CDMZ01001241">
    <property type="protein sequence ID" value="CEM29534.1"/>
    <property type="molecule type" value="Genomic_DNA"/>
</dbReference>
<reference evidence="2" key="1">
    <citation type="submission" date="2014-11" db="EMBL/GenBank/DDBJ databases">
        <authorList>
            <person name="Otto D Thomas"/>
            <person name="Naeem Raeece"/>
        </authorList>
    </citation>
    <scope>NUCLEOTIDE SEQUENCE</scope>
</reference>
<gene>
    <name evidence="2" type="ORF">Cvel_22015</name>
</gene>